<accession>A0A4P7LRS2</accession>
<dbReference type="InterPro" id="IPR012677">
    <property type="entry name" value="Nucleotide-bd_a/b_plait_sf"/>
</dbReference>
<gene>
    <name evidence="2" type="ORF">E0W60_31090</name>
</gene>
<dbReference type="Pfam" id="PF00076">
    <property type="entry name" value="RRM_1"/>
    <property type="match status" value="1"/>
</dbReference>
<dbReference type="SMART" id="SM00360">
    <property type="entry name" value="RRM"/>
    <property type="match status" value="1"/>
</dbReference>
<dbReference type="GO" id="GO:0003723">
    <property type="term" value="F:RNA binding"/>
    <property type="evidence" value="ECO:0007669"/>
    <property type="project" value="InterPro"/>
</dbReference>
<dbReference type="PROSITE" id="PS50102">
    <property type="entry name" value="RRM"/>
    <property type="match status" value="1"/>
</dbReference>
<evidence type="ECO:0000313" key="2">
    <source>
        <dbReference type="EMBL" id="QBY55477.1"/>
    </source>
</evidence>
<dbReference type="SUPFAM" id="SSF54928">
    <property type="entry name" value="RNA-binding domain, RBD"/>
    <property type="match status" value="1"/>
</dbReference>
<dbReference type="InterPro" id="IPR000504">
    <property type="entry name" value="RRM_dom"/>
</dbReference>
<dbReference type="RefSeq" id="WP_135706718.1">
    <property type="nucleotide sequence ID" value="NZ_CP038636.1"/>
</dbReference>
<dbReference type="Proteomes" id="UP000295294">
    <property type="component" value="Plasmid unnamed1"/>
</dbReference>
<proteinExistence type="predicted"/>
<dbReference type="KEGG" id="cox:E0W60_31090"/>
<dbReference type="EMBL" id="CP038636">
    <property type="protein sequence ID" value="QBY55477.1"/>
    <property type="molecule type" value="Genomic_DNA"/>
</dbReference>
<dbReference type="OrthoDB" id="9155685at2"/>
<geneLocation type="plasmid" evidence="2">
    <name>unnamed1</name>
</geneLocation>
<evidence type="ECO:0000313" key="3">
    <source>
        <dbReference type="Proteomes" id="UP000295294"/>
    </source>
</evidence>
<reference evidence="2 3" key="1">
    <citation type="submission" date="2019-03" db="EMBL/GenBank/DDBJ databases">
        <title>Efficiently degradation of phenoxyalkanoic acid herbicides by Cupriavidus oxalaticus strain X32.</title>
        <authorList>
            <person name="Sheng X."/>
        </authorList>
    </citation>
    <scope>NUCLEOTIDE SEQUENCE [LARGE SCALE GENOMIC DNA]</scope>
    <source>
        <strain evidence="2 3">X32</strain>
        <plasmid evidence="2 3">unnamed1</plasmid>
    </source>
</reference>
<sequence>MRIVIQNLPHDVSEDGVREALSAYAPVEKVTLIVEGDMPTAVIEMEMTRAEATALARRISGHIYHGQRLQAWVPRWNG</sequence>
<name>A0A4P7LRS2_9BURK</name>
<protein>
    <submittedName>
        <fullName evidence="2">RNA-binding protein</fullName>
    </submittedName>
</protein>
<feature type="domain" description="RRM" evidence="1">
    <location>
        <begin position="1"/>
        <end position="70"/>
    </location>
</feature>
<keyword evidence="2" id="KW-0614">Plasmid</keyword>
<dbReference type="InterPro" id="IPR035979">
    <property type="entry name" value="RBD_domain_sf"/>
</dbReference>
<dbReference type="AlphaFoldDB" id="A0A4P7LRS2"/>
<organism evidence="2 3">
    <name type="scientific">Cupriavidus oxalaticus</name>
    <dbReference type="NCBI Taxonomy" id="96344"/>
    <lineage>
        <taxon>Bacteria</taxon>
        <taxon>Pseudomonadati</taxon>
        <taxon>Pseudomonadota</taxon>
        <taxon>Betaproteobacteria</taxon>
        <taxon>Burkholderiales</taxon>
        <taxon>Burkholderiaceae</taxon>
        <taxon>Cupriavidus</taxon>
    </lineage>
</organism>
<dbReference type="Gene3D" id="3.30.70.330">
    <property type="match status" value="1"/>
</dbReference>
<evidence type="ECO:0000259" key="1">
    <source>
        <dbReference type="PROSITE" id="PS50102"/>
    </source>
</evidence>